<accession>A0ABR2QER9</accession>
<evidence type="ECO:0000313" key="3">
    <source>
        <dbReference type="Proteomes" id="UP001396334"/>
    </source>
</evidence>
<dbReference type="Proteomes" id="UP001396334">
    <property type="component" value="Unassembled WGS sequence"/>
</dbReference>
<feature type="coiled-coil region" evidence="1">
    <location>
        <begin position="36"/>
        <end position="119"/>
    </location>
</feature>
<evidence type="ECO:0000313" key="2">
    <source>
        <dbReference type="EMBL" id="KAK8999149.1"/>
    </source>
</evidence>
<comment type="caution">
    <text evidence="2">The sequence shown here is derived from an EMBL/GenBank/DDBJ whole genome shotgun (WGS) entry which is preliminary data.</text>
</comment>
<keyword evidence="1" id="KW-0175">Coiled coil</keyword>
<proteinExistence type="predicted"/>
<name>A0ABR2QER9_9ROSI</name>
<dbReference type="EMBL" id="JBBPBN010000040">
    <property type="protein sequence ID" value="KAK8999149.1"/>
    <property type="molecule type" value="Genomic_DNA"/>
</dbReference>
<evidence type="ECO:0000256" key="1">
    <source>
        <dbReference type="SAM" id="Coils"/>
    </source>
</evidence>
<sequence length="134" mass="15865">MEESLKEVADRAAKAVEDKNYFSEREPMKLTITHSLDSNLVRYKELESEVKQVEQKLAAFQHHVKEAQKEREKMLEERNGIFRSSKRMKGKLEAWENKWTEYEAKAEVAEKEEKAVEAEWERMKDFISSIKGKI</sequence>
<reference evidence="2 3" key="1">
    <citation type="journal article" date="2024" name="G3 (Bethesda)">
        <title>Genome assembly of Hibiscus sabdariffa L. provides insights into metabolisms of medicinal natural products.</title>
        <authorList>
            <person name="Kim T."/>
        </authorList>
    </citation>
    <scope>NUCLEOTIDE SEQUENCE [LARGE SCALE GENOMIC DNA]</scope>
    <source>
        <strain evidence="2">TK-2024</strain>
        <tissue evidence="2">Old leaves</tissue>
    </source>
</reference>
<protein>
    <recommendedName>
        <fullName evidence="4">Biogenesis of lysosome-related organelles complex 1 subunit 5</fullName>
    </recommendedName>
</protein>
<organism evidence="2 3">
    <name type="scientific">Hibiscus sabdariffa</name>
    <name type="common">roselle</name>
    <dbReference type="NCBI Taxonomy" id="183260"/>
    <lineage>
        <taxon>Eukaryota</taxon>
        <taxon>Viridiplantae</taxon>
        <taxon>Streptophyta</taxon>
        <taxon>Embryophyta</taxon>
        <taxon>Tracheophyta</taxon>
        <taxon>Spermatophyta</taxon>
        <taxon>Magnoliopsida</taxon>
        <taxon>eudicotyledons</taxon>
        <taxon>Gunneridae</taxon>
        <taxon>Pentapetalae</taxon>
        <taxon>rosids</taxon>
        <taxon>malvids</taxon>
        <taxon>Malvales</taxon>
        <taxon>Malvaceae</taxon>
        <taxon>Malvoideae</taxon>
        <taxon>Hibiscus</taxon>
    </lineage>
</organism>
<evidence type="ECO:0008006" key="4">
    <source>
        <dbReference type="Google" id="ProtNLM"/>
    </source>
</evidence>
<keyword evidence="3" id="KW-1185">Reference proteome</keyword>
<gene>
    <name evidence="2" type="ORF">V6N11_070326</name>
</gene>